<evidence type="ECO:0008006" key="5">
    <source>
        <dbReference type="Google" id="ProtNLM"/>
    </source>
</evidence>
<protein>
    <recommendedName>
        <fullName evidence="5">Chitin-binding type-2 domain-containing protein</fullName>
    </recommendedName>
</protein>
<accession>A0AA88XPC8</accession>
<sequence length="221" mass="24701">MKHSSLVLLIATFVLCVSVDAVVRRSGCVLQKVLGHPNRFTVHKSLLPGENRNRKFYCSNGTVFDEDLCTCVRNQDPYFQATAPPITQSPYATDSSVSPLMSTERPCVFAPALDKRYYMQRRSFGSGWFRRPCPYGLLFNETLCLCTDPAPIAISCKYQLNVYVTQSNKGGEPQQHQVATPTENPKTPNAKLQSRHAQNETQKGQGTSTHNTETSNTKDYT</sequence>
<comment type="caution">
    <text evidence="3">The sequence shown here is derived from an EMBL/GenBank/DDBJ whole genome shotgun (WGS) entry which is preliminary data.</text>
</comment>
<feature type="signal peptide" evidence="2">
    <location>
        <begin position="1"/>
        <end position="21"/>
    </location>
</feature>
<feature type="region of interest" description="Disordered" evidence="1">
    <location>
        <begin position="169"/>
        <end position="221"/>
    </location>
</feature>
<reference evidence="3" key="1">
    <citation type="submission" date="2019-08" db="EMBL/GenBank/DDBJ databases">
        <title>The improved chromosome-level genome for the pearl oyster Pinctada fucata martensii using PacBio sequencing and Hi-C.</title>
        <authorList>
            <person name="Zheng Z."/>
        </authorList>
    </citation>
    <scope>NUCLEOTIDE SEQUENCE</scope>
    <source>
        <strain evidence="3">ZZ-2019</strain>
        <tissue evidence="3">Adductor muscle</tissue>
    </source>
</reference>
<evidence type="ECO:0000256" key="2">
    <source>
        <dbReference type="SAM" id="SignalP"/>
    </source>
</evidence>
<keyword evidence="4" id="KW-1185">Reference proteome</keyword>
<keyword evidence="2" id="KW-0732">Signal</keyword>
<organism evidence="3 4">
    <name type="scientific">Pinctada imbricata</name>
    <name type="common">Atlantic pearl-oyster</name>
    <name type="synonym">Pinctada martensii</name>
    <dbReference type="NCBI Taxonomy" id="66713"/>
    <lineage>
        <taxon>Eukaryota</taxon>
        <taxon>Metazoa</taxon>
        <taxon>Spiralia</taxon>
        <taxon>Lophotrochozoa</taxon>
        <taxon>Mollusca</taxon>
        <taxon>Bivalvia</taxon>
        <taxon>Autobranchia</taxon>
        <taxon>Pteriomorphia</taxon>
        <taxon>Pterioida</taxon>
        <taxon>Pterioidea</taxon>
        <taxon>Pteriidae</taxon>
        <taxon>Pinctada</taxon>
    </lineage>
</organism>
<evidence type="ECO:0000256" key="1">
    <source>
        <dbReference type="SAM" id="MobiDB-lite"/>
    </source>
</evidence>
<dbReference type="AlphaFoldDB" id="A0AA88XPC8"/>
<dbReference type="Proteomes" id="UP001186944">
    <property type="component" value="Unassembled WGS sequence"/>
</dbReference>
<gene>
    <name evidence="3" type="ORF">FSP39_022119</name>
</gene>
<dbReference type="EMBL" id="VSWD01000013">
    <property type="protein sequence ID" value="KAK3084962.1"/>
    <property type="molecule type" value="Genomic_DNA"/>
</dbReference>
<name>A0AA88XPC8_PINIB</name>
<proteinExistence type="predicted"/>
<feature type="chain" id="PRO_5041729644" description="Chitin-binding type-2 domain-containing protein" evidence="2">
    <location>
        <begin position="22"/>
        <end position="221"/>
    </location>
</feature>
<evidence type="ECO:0000313" key="4">
    <source>
        <dbReference type="Proteomes" id="UP001186944"/>
    </source>
</evidence>
<evidence type="ECO:0000313" key="3">
    <source>
        <dbReference type="EMBL" id="KAK3084962.1"/>
    </source>
</evidence>